<feature type="compositionally biased region" description="Basic and acidic residues" evidence="1">
    <location>
        <begin position="30"/>
        <end position="40"/>
    </location>
</feature>
<dbReference type="EMBL" id="JAUPFM010000003">
    <property type="protein sequence ID" value="KAK2857065.1"/>
    <property type="molecule type" value="Genomic_DNA"/>
</dbReference>
<evidence type="ECO:0000256" key="1">
    <source>
        <dbReference type="SAM" id="MobiDB-lite"/>
    </source>
</evidence>
<keyword evidence="3" id="KW-1185">Reference proteome</keyword>
<protein>
    <submittedName>
        <fullName evidence="2">Uncharacterized protein</fullName>
    </submittedName>
</protein>
<name>A0AA88T1K9_CHASR</name>
<sequence length="81" mass="9126">MHASPQDEHITPDTDGVLRESRSAPAQLRQRKENLREQRVVGRGHKHLQTPWEQCEALSPCSWTHGESPGAARTHQNAVLL</sequence>
<organism evidence="2 3">
    <name type="scientific">Channa striata</name>
    <name type="common">Snakehead murrel</name>
    <name type="synonym">Ophicephalus striatus</name>
    <dbReference type="NCBI Taxonomy" id="64152"/>
    <lineage>
        <taxon>Eukaryota</taxon>
        <taxon>Metazoa</taxon>
        <taxon>Chordata</taxon>
        <taxon>Craniata</taxon>
        <taxon>Vertebrata</taxon>
        <taxon>Euteleostomi</taxon>
        <taxon>Actinopterygii</taxon>
        <taxon>Neopterygii</taxon>
        <taxon>Teleostei</taxon>
        <taxon>Neoteleostei</taxon>
        <taxon>Acanthomorphata</taxon>
        <taxon>Anabantaria</taxon>
        <taxon>Anabantiformes</taxon>
        <taxon>Channoidei</taxon>
        <taxon>Channidae</taxon>
        <taxon>Channa</taxon>
    </lineage>
</organism>
<feature type="region of interest" description="Disordered" evidence="1">
    <location>
        <begin position="1"/>
        <end position="47"/>
    </location>
</feature>
<proteinExistence type="predicted"/>
<evidence type="ECO:0000313" key="3">
    <source>
        <dbReference type="Proteomes" id="UP001187415"/>
    </source>
</evidence>
<dbReference type="Proteomes" id="UP001187415">
    <property type="component" value="Unassembled WGS sequence"/>
</dbReference>
<evidence type="ECO:0000313" key="2">
    <source>
        <dbReference type="EMBL" id="KAK2857065.1"/>
    </source>
</evidence>
<dbReference type="AlphaFoldDB" id="A0AA88T1K9"/>
<comment type="caution">
    <text evidence="2">The sequence shown here is derived from an EMBL/GenBank/DDBJ whole genome shotgun (WGS) entry which is preliminary data.</text>
</comment>
<gene>
    <name evidence="2" type="ORF">Q5P01_005800</name>
</gene>
<reference evidence="2" key="1">
    <citation type="submission" date="2023-07" db="EMBL/GenBank/DDBJ databases">
        <title>Chromosome-level Genome Assembly of Striped Snakehead (Channa striata).</title>
        <authorList>
            <person name="Liu H."/>
        </authorList>
    </citation>
    <scope>NUCLEOTIDE SEQUENCE</scope>
    <source>
        <strain evidence="2">Gz</strain>
        <tissue evidence="2">Muscle</tissue>
    </source>
</reference>
<feature type="compositionally biased region" description="Basic and acidic residues" evidence="1">
    <location>
        <begin position="1"/>
        <end position="22"/>
    </location>
</feature>
<accession>A0AA88T1K9</accession>